<protein>
    <submittedName>
        <fullName evidence="3">Tetratricopeptide repeat protein</fullName>
    </submittedName>
</protein>
<dbReference type="Pfam" id="PF14559">
    <property type="entry name" value="TPR_19"/>
    <property type="match status" value="1"/>
</dbReference>
<dbReference type="Gene3D" id="1.25.40.10">
    <property type="entry name" value="Tetratricopeptide repeat domain"/>
    <property type="match status" value="3"/>
</dbReference>
<feature type="transmembrane region" description="Helical" evidence="2">
    <location>
        <begin position="25"/>
        <end position="42"/>
    </location>
</feature>
<dbReference type="Pfam" id="PF13374">
    <property type="entry name" value="TPR_10"/>
    <property type="match status" value="2"/>
</dbReference>
<dbReference type="InterPro" id="IPR019734">
    <property type="entry name" value="TPR_rpt"/>
</dbReference>
<sequence length="848" mass="95427">MPGPTAMGGTAKQGAPDRVRRSLPLYRAISFIAILLLLFLAINAREIYRFFIPAPTLHPDRAVYTLAILPVQSEHLDTQWRWIRSGGQLLMQQALEAENSVKLVAQENVNGALDLFQIGGENARYAEVGRLLGADYLLHSEVTEHAQRDQFQLKVILINAYDGLQRTVLEDALVARSELSRTFQGVPHLIRDVLRIDDTHTTPTPLWSIDAELYTKAQHALNLGELESARDHLNALLESEPEYAPGWLMKARVAYLTGNIEAALHCLKSAIQHSADNTVTSLQARALDALWRGESQAAEAYLRRLIAAFPHLAAPRLDLAALLMERGDFQSSGAELERLVASHPQSPTAWLELAKSTIVAGNIQRAVDEYLVKALGLFQRLNNRSGEGDTLNAMGVAYQRLGQWQEAEKYYLRGYQLRYAEGDIRGQVVSLSNLATIQGIRGNLDAGLDTLEKAKILAKTMEDPAAYSEIFNQVGLMWEEQGRYEEALVNYRKALAIRMRMEDRWLQAESQNNVGFIYYLLADFDHAMIYWRQAAENFALTSDTLGEVQVKLNVAQLYLQRGSWSEALQALQMAEQMAKQAGLKEEVIIAQAYQGRLAFLQGSFQSADKYWSLASDYVSNRGDYRGAIEFGLWRAELALVLGKQERAANQLAELENLLREHGSPDQWVSEKLLRFRLAMDKENVSAAHDIYRDIETTLSTQVPQNFHLRAKTAALELGWKLSEDTESVASEGSDLVTETSTGPWQEYPVEKLRWLEVIALNQWKTQDWTALENTLDAAQGVMEEVDGYWKGYLFHHLKFVLSLEYGRGDIESRELANRAYSGLLNNIDPADRYAFQARNALPDDLAQN</sequence>
<dbReference type="Proteomes" id="UP001597264">
    <property type="component" value="Unassembled WGS sequence"/>
</dbReference>
<dbReference type="PANTHER" id="PTHR10098:SF108">
    <property type="entry name" value="TETRATRICOPEPTIDE REPEAT PROTEIN 28"/>
    <property type="match status" value="1"/>
</dbReference>
<keyword evidence="2" id="KW-0812">Transmembrane</keyword>
<evidence type="ECO:0000313" key="3">
    <source>
        <dbReference type="EMBL" id="MFD1217616.1"/>
    </source>
</evidence>
<keyword evidence="2" id="KW-1133">Transmembrane helix</keyword>
<dbReference type="Pfam" id="PF13432">
    <property type="entry name" value="TPR_16"/>
    <property type="match status" value="1"/>
</dbReference>
<keyword evidence="2" id="KW-0472">Membrane</keyword>
<accession>A0ABW3UDC7</accession>
<gene>
    <name evidence="3" type="ORF">ACFQ2X_13455</name>
</gene>
<dbReference type="RefSeq" id="WP_230435983.1">
    <property type="nucleotide sequence ID" value="NZ_CP087715.1"/>
</dbReference>
<dbReference type="InterPro" id="IPR011990">
    <property type="entry name" value="TPR-like_helical_dom_sf"/>
</dbReference>
<keyword evidence="4" id="KW-1185">Reference proteome</keyword>
<dbReference type="PROSITE" id="PS50005">
    <property type="entry name" value="TPR"/>
    <property type="match status" value="1"/>
</dbReference>
<proteinExistence type="predicted"/>
<feature type="repeat" description="TPR" evidence="1">
    <location>
        <begin position="468"/>
        <end position="501"/>
    </location>
</feature>
<evidence type="ECO:0000256" key="1">
    <source>
        <dbReference type="PROSITE-ProRule" id="PRU00339"/>
    </source>
</evidence>
<reference evidence="4" key="1">
    <citation type="journal article" date="2019" name="Int. J. Syst. Evol. Microbiol.">
        <title>The Global Catalogue of Microorganisms (GCM) 10K type strain sequencing project: providing services to taxonomists for standard genome sequencing and annotation.</title>
        <authorList>
            <consortium name="The Broad Institute Genomics Platform"/>
            <consortium name="The Broad Institute Genome Sequencing Center for Infectious Disease"/>
            <person name="Wu L."/>
            <person name="Ma J."/>
        </authorList>
    </citation>
    <scope>NUCLEOTIDE SEQUENCE [LARGE SCALE GENOMIC DNA]</scope>
    <source>
        <strain evidence="4">CCUG 54356</strain>
    </source>
</reference>
<organism evidence="3 4">
    <name type="scientific">Microbulbifer celer</name>
    <dbReference type="NCBI Taxonomy" id="435905"/>
    <lineage>
        <taxon>Bacteria</taxon>
        <taxon>Pseudomonadati</taxon>
        <taxon>Pseudomonadota</taxon>
        <taxon>Gammaproteobacteria</taxon>
        <taxon>Cellvibrionales</taxon>
        <taxon>Microbulbiferaceae</taxon>
        <taxon>Microbulbifer</taxon>
    </lineage>
</organism>
<evidence type="ECO:0000256" key="2">
    <source>
        <dbReference type="SAM" id="Phobius"/>
    </source>
</evidence>
<comment type="caution">
    <text evidence="3">The sequence shown here is derived from an EMBL/GenBank/DDBJ whole genome shotgun (WGS) entry which is preliminary data.</text>
</comment>
<dbReference type="PANTHER" id="PTHR10098">
    <property type="entry name" value="RAPSYN-RELATED"/>
    <property type="match status" value="1"/>
</dbReference>
<dbReference type="SMART" id="SM00028">
    <property type="entry name" value="TPR"/>
    <property type="match status" value="9"/>
</dbReference>
<dbReference type="EMBL" id="JBHTLR010000017">
    <property type="protein sequence ID" value="MFD1217616.1"/>
    <property type="molecule type" value="Genomic_DNA"/>
</dbReference>
<dbReference type="SUPFAM" id="SSF48452">
    <property type="entry name" value="TPR-like"/>
    <property type="match status" value="3"/>
</dbReference>
<name>A0ABW3UDC7_9GAMM</name>
<keyword evidence="1" id="KW-0802">TPR repeat</keyword>
<evidence type="ECO:0000313" key="4">
    <source>
        <dbReference type="Proteomes" id="UP001597264"/>
    </source>
</evidence>